<organism evidence="5 6">
    <name type="scientific">Phrynocephalus forsythii</name>
    <dbReference type="NCBI Taxonomy" id="171643"/>
    <lineage>
        <taxon>Eukaryota</taxon>
        <taxon>Metazoa</taxon>
        <taxon>Chordata</taxon>
        <taxon>Craniata</taxon>
        <taxon>Vertebrata</taxon>
        <taxon>Euteleostomi</taxon>
        <taxon>Lepidosauria</taxon>
        <taxon>Squamata</taxon>
        <taxon>Bifurcata</taxon>
        <taxon>Unidentata</taxon>
        <taxon>Episquamata</taxon>
        <taxon>Toxicofera</taxon>
        <taxon>Iguania</taxon>
        <taxon>Acrodonta</taxon>
        <taxon>Agamidae</taxon>
        <taxon>Agaminae</taxon>
        <taxon>Phrynocephalus</taxon>
    </lineage>
</organism>
<reference evidence="5" key="1">
    <citation type="journal article" date="2023" name="DNA Res.">
        <title>Chromosome-level genome assembly of Phrynocephalus forsythii using third-generation DNA sequencing and Hi-C analysis.</title>
        <authorList>
            <person name="Qi Y."/>
            <person name="Zhao W."/>
            <person name="Zhao Y."/>
            <person name="Niu C."/>
            <person name="Cao S."/>
            <person name="Zhang Y."/>
        </authorList>
    </citation>
    <scope>NUCLEOTIDE SEQUENCE</scope>
    <source>
        <tissue evidence="5">Muscle</tissue>
    </source>
</reference>
<dbReference type="GO" id="GO:0051295">
    <property type="term" value="P:establishment of meiotic spindle localization"/>
    <property type="evidence" value="ECO:0007669"/>
    <property type="project" value="TreeGrafter"/>
</dbReference>
<dbReference type="SMART" id="SM00015">
    <property type="entry name" value="IQ"/>
    <property type="match status" value="16"/>
</dbReference>
<dbReference type="PANTHER" id="PTHR22706:SF1">
    <property type="entry name" value="ASSEMBLY FACTOR FOR SPINDLE MICROTUBULES"/>
    <property type="match status" value="1"/>
</dbReference>
<evidence type="ECO:0008006" key="7">
    <source>
        <dbReference type="Google" id="ProtNLM"/>
    </source>
</evidence>
<dbReference type="GO" id="GO:0005737">
    <property type="term" value="C:cytoplasm"/>
    <property type="evidence" value="ECO:0007669"/>
    <property type="project" value="UniProtKB-SubCell"/>
</dbReference>
<comment type="subcellular location">
    <subcellularLocation>
        <location evidence="1">Cytoplasm</location>
    </subcellularLocation>
</comment>
<gene>
    <name evidence="5" type="ORF">JRQ81_014565</name>
</gene>
<name>A0A9Q1B3M4_9SAUR</name>
<comment type="caution">
    <text evidence="5">The sequence shown here is derived from an EMBL/GenBank/DDBJ whole genome shotgun (WGS) entry which is preliminary data.</text>
</comment>
<sequence>MHRAYTQYQTLKLATVRIQQQYRAYQETKRIRGVYLEQRHSALVLQAAYRGMTMRRTLKKQHKAAIIIQSNYRRHRQQCSYRQMQWAARVIQARLGANQLSKSAVQQYCHVKNATVCIQKAFRKMKAVRCQKRHQAAVVLQRNFKMQRERRRYLALKAATVLLQRRYRSLVLARRQVQEYGSVRAAIVCLQSFCRGFKVRKEVKCMHAAARVIQASFRMHRARVTYQRLRYATVIIQRYYRTYVIVKRQQNSEMQKAATGVQDFDSDMKIEQEVAAMHIAATRIQSFYRMHVQHKRYRQMRWAVGTIQSAYRAAVVRRKTKKAHLAMVLSVSMFADCKNAVHLEATALQGLCSTEQCQKYKEAAVLIQRHYRSYLTMKRQRVDYLQTRRKIIIAQAAVRGFIERQRFCRMKRSIVKIQAFVRGCKARQLAIEMMAARDQRAVIPAWLHRSRTVKDDRAIEKAAHVIQRYKKAKQQRIWFLRMKASTVLIQRKWKATRAAKMARQKFLATKIAVQVIQSAYRRHCAKKLFQMTLVQRRQRLLLCFAAAVYHHLAAIRIQRAYRKHLHLRRVNLELSSVLYIQQWYRARKQRMRYLQYREKIIKIQRMARRWLKNRKKSTDVVQEHINPKTPSNGIIKFQALWRGYSWRKKTDTVETKALRDSLIIANKESKEEKKLCNRTALAIDRLLKYKHFSYILAALKELEVVTRLSPVCCENISQTEAVCTIFTLIRSCNRSVPCMDVITYSVQVLLNLSKYERTTEAVYAVEKSVETLLDLLQMYREKAGGKISEKGGSIFTKTCCLLALISKDSRRASEIRNNFRAVARLQTLFKLTVRKYQMDAQRLRAKDNSYAYKNGHCSIPVTPVRTKMVSRQRPAWILRKDNIQEIVNPLQAIEMVLDTLGISCS</sequence>
<dbReference type="GO" id="GO:0005516">
    <property type="term" value="F:calmodulin binding"/>
    <property type="evidence" value="ECO:0007669"/>
    <property type="project" value="UniProtKB-KW"/>
</dbReference>
<evidence type="ECO:0000256" key="3">
    <source>
        <dbReference type="ARBA" id="ARBA00022737"/>
    </source>
</evidence>
<dbReference type="GO" id="GO:0000278">
    <property type="term" value="P:mitotic cell cycle"/>
    <property type="evidence" value="ECO:0007669"/>
    <property type="project" value="TreeGrafter"/>
</dbReference>
<dbReference type="AlphaFoldDB" id="A0A9Q1B3M4"/>
<dbReference type="SUPFAM" id="SSF52540">
    <property type="entry name" value="P-loop containing nucleoside triphosphate hydrolases"/>
    <property type="match status" value="3"/>
</dbReference>
<evidence type="ECO:0000256" key="2">
    <source>
        <dbReference type="ARBA" id="ARBA00022490"/>
    </source>
</evidence>
<dbReference type="FunFam" id="1.20.5.190:FF:000008">
    <property type="entry name" value="Abnormal spindle-like microcephaly-associated protein homolog"/>
    <property type="match status" value="2"/>
</dbReference>
<dbReference type="GO" id="GO:0000922">
    <property type="term" value="C:spindle pole"/>
    <property type="evidence" value="ECO:0007669"/>
    <property type="project" value="TreeGrafter"/>
</dbReference>
<proteinExistence type="predicted"/>
<evidence type="ECO:0000256" key="4">
    <source>
        <dbReference type="ARBA" id="ARBA00022860"/>
    </source>
</evidence>
<dbReference type="PROSITE" id="PS50096">
    <property type="entry name" value="IQ"/>
    <property type="match status" value="9"/>
</dbReference>
<dbReference type="PANTHER" id="PTHR22706">
    <property type="entry name" value="ASSEMBLY FACTOR FOR SPINDLE MICROTUBULES"/>
    <property type="match status" value="1"/>
</dbReference>
<dbReference type="InterPro" id="IPR051185">
    <property type="entry name" value="ASPM"/>
</dbReference>
<dbReference type="InterPro" id="IPR000048">
    <property type="entry name" value="IQ_motif_EF-hand-BS"/>
</dbReference>
<accession>A0A9Q1B3M4</accession>
<dbReference type="InterPro" id="IPR027417">
    <property type="entry name" value="P-loop_NTPase"/>
</dbReference>
<evidence type="ECO:0000313" key="6">
    <source>
        <dbReference type="Proteomes" id="UP001142489"/>
    </source>
</evidence>
<dbReference type="EMBL" id="JAPFRF010000005">
    <property type="protein sequence ID" value="KAJ7332385.1"/>
    <property type="molecule type" value="Genomic_DNA"/>
</dbReference>
<evidence type="ECO:0000256" key="1">
    <source>
        <dbReference type="ARBA" id="ARBA00004496"/>
    </source>
</evidence>
<dbReference type="Pfam" id="PF00612">
    <property type="entry name" value="IQ"/>
    <property type="match status" value="10"/>
</dbReference>
<dbReference type="OrthoDB" id="2148418at2759"/>
<evidence type="ECO:0000313" key="5">
    <source>
        <dbReference type="EMBL" id="KAJ7332385.1"/>
    </source>
</evidence>
<dbReference type="GO" id="GO:0007051">
    <property type="term" value="P:spindle organization"/>
    <property type="evidence" value="ECO:0007669"/>
    <property type="project" value="TreeGrafter"/>
</dbReference>
<dbReference type="Proteomes" id="UP001142489">
    <property type="component" value="Unassembled WGS sequence"/>
</dbReference>
<keyword evidence="2" id="KW-0963">Cytoplasm</keyword>
<dbReference type="Gene3D" id="1.20.5.190">
    <property type="match status" value="6"/>
</dbReference>
<keyword evidence="6" id="KW-1185">Reference proteome</keyword>
<keyword evidence="4" id="KW-0112">Calmodulin-binding</keyword>
<keyword evidence="3" id="KW-0677">Repeat</keyword>
<protein>
    <recommendedName>
        <fullName evidence="7">Abnormal spindle-like microcephaly-associated protein</fullName>
    </recommendedName>
</protein>